<comment type="similarity">
    <text evidence="3 11">Belongs to the NadD family.</text>
</comment>
<dbReference type="GO" id="GO:0004515">
    <property type="term" value="F:nicotinate-nucleotide adenylyltransferase activity"/>
    <property type="evidence" value="ECO:0007669"/>
    <property type="project" value="UniProtKB-UniRule"/>
</dbReference>
<dbReference type="eggNOG" id="COG1057">
    <property type="taxonomic scope" value="Bacteria"/>
</dbReference>
<sequence>MQIAIFGGSFDPVHIAHETIVIEALNKLDLDLIILVPTFLNPQKITSHLSPNERLYLLSKNFKDHEKVIVSDYEINKNRPVYSIETIQYLKEHYKPDKTYFIIGADNYEKLNTWYKVDEILDEVELVVVTRNGFCNDIYDNILTLDVDIDISSTELRKNLDLSFVPDKIKDDVKKFWH</sequence>
<dbReference type="EMBL" id="CP001999">
    <property type="protein sequence ID" value="ADG92086.1"/>
    <property type="molecule type" value="Genomic_DNA"/>
</dbReference>
<dbReference type="NCBIfam" id="TIGR00482">
    <property type="entry name" value="nicotinate (nicotinamide) nucleotide adenylyltransferase"/>
    <property type="match status" value="1"/>
</dbReference>
<dbReference type="Proteomes" id="UP000000939">
    <property type="component" value="Chromosome"/>
</dbReference>
<dbReference type="InterPro" id="IPR004821">
    <property type="entry name" value="Cyt_trans-like"/>
</dbReference>
<dbReference type="InterPro" id="IPR014729">
    <property type="entry name" value="Rossmann-like_a/b/a_fold"/>
</dbReference>
<dbReference type="EC" id="2.7.7.18" evidence="11"/>
<dbReference type="RefSeq" id="WP_013134231.1">
    <property type="nucleotide sequence ID" value="NC_014166.1"/>
</dbReference>
<evidence type="ECO:0000256" key="3">
    <source>
        <dbReference type="ARBA" id="ARBA00009014"/>
    </source>
</evidence>
<evidence type="ECO:0000259" key="12">
    <source>
        <dbReference type="Pfam" id="PF01467"/>
    </source>
</evidence>
<keyword evidence="7 11" id="KW-0547">Nucleotide-binding</keyword>
<reference evidence="13 14" key="1">
    <citation type="journal article" date="2010" name="Stand. Genomic Sci.">
        <title>Complete genome sequence of Arcobacter nitrofigilis type strain (CI).</title>
        <authorList>
            <person name="Pati A."/>
            <person name="Gronow S."/>
            <person name="Lapidus A."/>
            <person name="Copeland A."/>
            <person name="Glavina Del Rio T."/>
            <person name="Nolan M."/>
            <person name="Lucas S."/>
            <person name="Tice H."/>
            <person name="Cheng J.F."/>
            <person name="Han C."/>
            <person name="Chertkov O."/>
            <person name="Bruce D."/>
            <person name="Tapia R."/>
            <person name="Goodwin L."/>
            <person name="Pitluck S."/>
            <person name="Liolios K."/>
            <person name="Ivanova N."/>
            <person name="Mavromatis K."/>
            <person name="Chen A."/>
            <person name="Palaniappan K."/>
            <person name="Land M."/>
            <person name="Hauser L."/>
            <person name="Chang Y.J."/>
            <person name="Jeffries C.D."/>
            <person name="Detter J.C."/>
            <person name="Rohde M."/>
            <person name="Goker M."/>
            <person name="Bristow J."/>
            <person name="Eisen J.A."/>
            <person name="Markowitz V."/>
            <person name="Hugenholtz P."/>
            <person name="Klenk H.P."/>
            <person name="Kyrpides N.C."/>
        </authorList>
    </citation>
    <scope>NUCLEOTIDE SEQUENCE [LARGE SCALE GENOMIC DNA]</scope>
    <source>
        <strain evidence="14">ATCC 33309 / DSM 7299 / CCUG 15893 / LMG 7604 / NCTC 12251 / CI</strain>
    </source>
</reference>
<evidence type="ECO:0000256" key="7">
    <source>
        <dbReference type="ARBA" id="ARBA00022741"/>
    </source>
</evidence>
<dbReference type="GO" id="GO:0009435">
    <property type="term" value="P:NAD+ biosynthetic process"/>
    <property type="evidence" value="ECO:0007669"/>
    <property type="project" value="UniProtKB-UniRule"/>
</dbReference>
<organism evidence="13 14">
    <name type="scientific">Arcobacter nitrofigilis (strain ATCC 33309 / DSM 7299 / CCUG 15893 / LMG 7604 / NCTC 12251 / CI)</name>
    <name type="common">Campylobacter nitrofigilis</name>
    <dbReference type="NCBI Taxonomy" id="572480"/>
    <lineage>
        <taxon>Bacteria</taxon>
        <taxon>Pseudomonadati</taxon>
        <taxon>Campylobacterota</taxon>
        <taxon>Epsilonproteobacteria</taxon>
        <taxon>Campylobacterales</taxon>
        <taxon>Arcobacteraceae</taxon>
        <taxon>Arcobacter</taxon>
    </lineage>
</organism>
<protein>
    <recommendedName>
        <fullName evidence="11">Probable nicotinate-nucleotide adenylyltransferase</fullName>
        <ecNumber evidence="11">2.7.7.18</ecNumber>
    </recommendedName>
    <alternativeName>
        <fullName evidence="11">Deamido-NAD(+) diphosphorylase</fullName>
    </alternativeName>
    <alternativeName>
        <fullName evidence="11">Deamido-NAD(+) pyrophosphorylase</fullName>
    </alternativeName>
    <alternativeName>
        <fullName evidence="11">Nicotinate mononucleotide adenylyltransferase</fullName>
        <shortName evidence="11">NaMN adenylyltransferase</shortName>
    </alternativeName>
</protein>
<dbReference type="InterPro" id="IPR005248">
    <property type="entry name" value="NadD/NMNAT"/>
</dbReference>
<evidence type="ECO:0000256" key="2">
    <source>
        <dbReference type="ARBA" id="ARBA00005019"/>
    </source>
</evidence>
<keyword evidence="5 11" id="KW-0808">Transferase</keyword>
<evidence type="ECO:0000256" key="11">
    <source>
        <dbReference type="HAMAP-Rule" id="MF_00244"/>
    </source>
</evidence>
<dbReference type="PANTHER" id="PTHR39321">
    <property type="entry name" value="NICOTINATE-NUCLEOTIDE ADENYLYLTRANSFERASE-RELATED"/>
    <property type="match status" value="1"/>
</dbReference>
<dbReference type="HOGENOM" id="CLU_069765_3_2_7"/>
<accession>D5V5Q0</accession>
<dbReference type="GO" id="GO:0005524">
    <property type="term" value="F:ATP binding"/>
    <property type="evidence" value="ECO:0007669"/>
    <property type="project" value="UniProtKB-KW"/>
</dbReference>
<dbReference type="KEGG" id="ant:Arnit_0421"/>
<dbReference type="UniPathway" id="UPA00253">
    <property type="reaction ID" value="UER00332"/>
</dbReference>
<evidence type="ECO:0000256" key="8">
    <source>
        <dbReference type="ARBA" id="ARBA00022840"/>
    </source>
</evidence>
<feature type="domain" description="Cytidyltransferase-like" evidence="12">
    <location>
        <begin position="5"/>
        <end position="158"/>
    </location>
</feature>
<keyword evidence="4 11" id="KW-0662">Pyridine nucleotide biosynthesis</keyword>
<dbReference type="STRING" id="572480.Arnit_0421"/>
<keyword evidence="14" id="KW-1185">Reference proteome</keyword>
<dbReference type="CDD" id="cd02165">
    <property type="entry name" value="NMNAT"/>
    <property type="match status" value="1"/>
</dbReference>
<dbReference type="HAMAP" id="MF_00244">
    <property type="entry name" value="NaMN_adenylyltr"/>
    <property type="match status" value="1"/>
</dbReference>
<evidence type="ECO:0000256" key="1">
    <source>
        <dbReference type="ARBA" id="ARBA00002324"/>
    </source>
</evidence>
<comment type="function">
    <text evidence="1 11">Catalyzes the reversible adenylation of nicotinate mononucleotide (NaMN) to nicotinic acid adenine dinucleotide (NaAD).</text>
</comment>
<name>D5V5Q0_ARCNC</name>
<keyword evidence="6 11" id="KW-0548">Nucleotidyltransferase</keyword>
<evidence type="ECO:0000313" key="13">
    <source>
        <dbReference type="EMBL" id="ADG92086.1"/>
    </source>
</evidence>
<keyword evidence="9 11" id="KW-0520">NAD</keyword>
<comment type="catalytic activity">
    <reaction evidence="10 11">
        <text>nicotinate beta-D-ribonucleotide + ATP + H(+) = deamido-NAD(+) + diphosphate</text>
        <dbReference type="Rhea" id="RHEA:22860"/>
        <dbReference type="ChEBI" id="CHEBI:15378"/>
        <dbReference type="ChEBI" id="CHEBI:30616"/>
        <dbReference type="ChEBI" id="CHEBI:33019"/>
        <dbReference type="ChEBI" id="CHEBI:57502"/>
        <dbReference type="ChEBI" id="CHEBI:58437"/>
        <dbReference type="EC" id="2.7.7.18"/>
    </reaction>
</comment>
<evidence type="ECO:0000313" key="14">
    <source>
        <dbReference type="Proteomes" id="UP000000939"/>
    </source>
</evidence>
<dbReference type="SUPFAM" id="SSF52374">
    <property type="entry name" value="Nucleotidylyl transferase"/>
    <property type="match status" value="1"/>
</dbReference>
<dbReference type="AlphaFoldDB" id="D5V5Q0"/>
<proteinExistence type="inferred from homology"/>
<comment type="pathway">
    <text evidence="2 11">Cofactor biosynthesis; NAD(+) biosynthesis; deamido-NAD(+) from nicotinate D-ribonucleotide: step 1/1.</text>
</comment>
<dbReference type="Pfam" id="PF01467">
    <property type="entry name" value="CTP_transf_like"/>
    <property type="match status" value="1"/>
</dbReference>
<dbReference type="NCBIfam" id="TIGR00125">
    <property type="entry name" value="cyt_tran_rel"/>
    <property type="match status" value="1"/>
</dbReference>
<evidence type="ECO:0000256" key="5">
    <source>
        <dbReference type="ARBA" id="ARBA00022679"/>
    </source>
</evidence>
<dbReference type="OrthoDB" id="5295945at2"/>
<evidence type="ECO:0000256" key="6">
    <source>
        <dbReference type="ARBA" id="ARBA00022695"/>
    </source>
</evidence>
<dbReference type="Gene3D" id="3.40.50.620">
    <property type="entry name" value="HUPs"/>
    <property type="match status" value="1"/>
</dbReference>
<evidence type="ECO:0000256" key="9">
    <source>
        <dbReference type="ARBA" id="ARBA00023027"/>
    </source>
</evidence>
<evidence type="ECO:0000256" key="10">
    <source>
        <dbReference type="ARBA" id="ARBA00048721"/>
    </source>
</evidence>
<dbReference type="PANTHER" id="PTHR39321:SF3">
    <property type="entry name" value="PHOSPHOPANTETHEINE ADENYLYLTRANSFERASE"/>
    <property type="match status" value="1"/>
</dbReference>
<evidence type="ECO:0000256" key="4">
    <source>
        <dbReference type="ARBA" id="ARBA00022642"/>
    </source>
</evidence>
<keyword evidence="8 11" id="KW-0067">ATP-binding</keyword>
<gene>
    <name evidence="11" type="primary">nadD</name>
    <name evidence="13" type="ordered locus">Arnit_0421</name>
</gene>